<dbReference type="Proteomes" id="UP000623467">
    <property type="component" value="Unassembled WGS sequence"/>
</dbReference>
<proteinExistence type="predicted"/>
<accession>A0A8H6X8B9</accession>
<evidence type="ECO:0000256" key="1">
    <source>
        <dbReference type="SAM" id="Phobius"/>
    </source>
</evidence>
<organism evidence="2 3">
    <name type="scientific">Mycena sanguinolenta</name>
    <dbReference type="NCBI Taxonomy" id="230812"/>
    <lineage>
        <taxon>Eukaryota</taxon>
        <taxon>Fungi</taxon>
        <taxon>Dikarya</taxon>
        <taxon>Basidiomycota</taxon>
        <taxon>Agaricomycotina</taxon>
        <taxon>Agaricomycetes</taxon>
        <taxon>Agaricomycetidae</taxon>
        <taxon>Agaricales</taxon>
        <taxon>Marasmiineae</taxon>
        <taxon>Mycenaceae</taxon>
        <taxon>Mycena</taxon>
    </lineage>
</organism>
<evidence type="ECO:0000313" key="3">
    <source>
        <dbReference type="Proteomes" id="UP000623467"/>
    </source>
</evidence>
<evidence type="ECO:0000313" key="2">
    <source>
        <dbReference type="EMBL" id="KAF7335946.1"/>
    </source>
</evidence>
<keyword evidence="1" id="KW-0472">Membrane</keyword>
<feature type="transmembrane region" description="Helical" evidence="1">
    <location>
        <begin position="48"/>
        <end position="68"/>
    </location>
</feature>
<keyword evidence="3" id="KW-1185">Reference proteome</keyword>
<dbReference type="AlphaFoldDB" id="A0A8H6X8B9"/>
<keyword evidence="1" id="KW-0812">Transmembrane</keyword>
<comment type="caution">
    <text evidence="2">The sequence shown here is derived from an EMBL/GenBank/DDBJ whole genome shotgun (WGS) entry which is preliminary data.</text>
</comment>
<protein>
    <submittedName>
        <fullName evidence="2">Uncharacterized protein</fullName>
    </submittedName>
</protein>
<dbReference type="EMBL" id="JACAZH010000038">
    <property type="protein sequence ID" value="KAF7335946.1"/>
    <property type="molecule type" value="Genomic_DNA"/>
</dbReference>
<keyword evidence="1" id="KW-1133">Transmembrane helix</keyword>
<gene>
    <name evidence="2" type="ORF">MSAN_02308000</name>
</gene>
<name>A0A8H6X8B9_9AGAR</name>
<dbReference type="OrthoDB" id="10434333at2759"/>
<feature type="transmembrane region" description="Helical" evidence="1">
    <location>
        <begin position="20"/>
        <end position="42"/>
    </location>
</feature>
<reference evidence="2" key="1">
    <citation type="submission" date="2020-05" db="EMBL/GenBank/DDBJ databases">
        <title>Mycena genomes resolve the evolution of fungal bioluminescence.</title>
        <authorList>
            <person name="Tsai I.J."/>
        </authorList>
    </citation>
    <scope>NUCLEOTIDE SEQUENCE</scope>
    <source>
        <strain evidence="2">160909Yilan</strain>
    </source>
</reference>
<sequence>MAQLRIFLGGKGSSMLSQALLQSGQQFCLVAVAAHVTILALFHLSLVIHSTLSVPTFTVVNAMACLVFRKIKFGLISADGISKMLGKPQWILNDHIYSSPIIGNTAGIR</sequence>